<gene>
    <name evidence="2" type="ORF">NDU88_005003</name>
</gene>
<comment type="caution">
    <text evidence="2">The sequence shown here is derived from an EMBL/GenBank/DDBJ whole genome shotgun (WGS) entry which is preliminary data.</text>
</comment>
<reference evidence="2" key="1">
    <citation type="journal article" date="2022" name="bioRxiv">
        <title>Sequencing and chromosome-scale assembly of the giantPleurodeles waltlgenome.</title>
        <authorList>
            <person name="Brown T."/>
            <person name="Elewa A."/>
            <person name="Iarovenko S."/>
            <person name="Subramanian E."/>
            <person name="Araus A.J."/>
            <person name="Petzold A."/>
            <person name="Susuki M."/>
            <person name="Suzuki K.-i.T."/>
            <person name="Hayashi T."/>
            <person name="Toyoda A."/>
            <person name="Oliveira C."/>
            <person name="Osipova E."/>
            <person name="Leigh N.D."/>
            <person name="Simon A."/>
            <person name="Yun M.H."/>
        </authorList>
    </citation>
    <scope>NUCLEOTIDE SEQUENCE</scope>
    <source>
        <strain evidence="2">20211129_DDA</strain>
        <tissue evidence="2">Liver</tissue>
    </source>
</reference>
<organism evidence="2 3">
    <name type="scientific">Pleurodeles waltl</name>
    <name type="common">Iberian ribbed newt</name>
    <dbReference type="NCBI Taxonomy" id="8319"/>
    <lineage>
        <taxon>Eukaryota</taxon>
        <taxon>Metazoa</taxon>
        <taxon>Chordata</taxon>
        <taxon>Craniata</taxon>
        <taxon>Vertebrata</taxon>
        <taxon>Euteleostomi</taxon>
        <taxon>Amphibia</taxon>
        <taxon>Batrachia</taxon>
        <taxon>Caudata</taxon>
        <taxon>Salamandroidea</taxon>
        <taxon>Salamandridae</taxon>
        <taxon>Pleurodelinae</taxon>
        <taxon>Pleurodeles</taxon>
    </lineage>
</organism>
<proteinExistence type="predicted"/>
<accession>A0AAV7RH96</accession>
<sequence>MASPEVQPLMLDSREPVELQGSTVCVSAELVRIPDPDVFRAGTNQQQLPGNSRQHKQLRAFPRIKRSDGNDGKKVAADGEATQKNRTASNNHQRTTIAEEATVTTGSTGAVQEKFYPAGRQGSHQTTSTRSRQGPRMHCAHTLATLWGERGLFRCVARAAWVKGGGGE</sequence>
<feature type="region of interest" description="Disordered" evidence="1">
    <location>
        <begin position="63"/>
        <end position="92"/>
    </location>
</feature>
<dbReference type="AlphaFoldDB" id="A0AAV7RH96"/>
<keyword evidence="3" id="KW-1185">Reference proteome</keyword>
<dbReference type="Proteomes" id="UP001066276">
    <property type="component" value="Chromosome 5"/>
</dbReference>
<evidence type="ECO:0000313" key="2">
    <source>
        <dbReference type="EMBL" id="KAJ1152226.1"/>
    </source>
</evidence>
<protein>
    <submittedName>
        <fullName evidence="2">Uncharacterized protein</fullName>
    </submittedName>
</protein>
<evidence type="ECO:0000256" key="1">
    <source>
        <dbReference type="SAM" id="MobiDB-lite"/>
    </source>
</evidence>
<evidence type="ECO:0000313" key="3">
    <source>
        <dbReference type="Proteomes" id="UP001066276"/>
    </source>
</evidence>
<name>A0AAV7RH96_PLEWA</name>
<feature type="compositionally biased region" description="Basic and acidic residues" evidence="1">
    <location>
        <begin position="65"/>
        <end position="83"/>
    </location>
</feature>
<dbReference type="EMBL" id="JANPWB010000009">
    <property type="protein sequence ID" value="KAJ1152226.1"/>
    <property type="molecule type" value="Genomic_DNA"/>
</dbReference>